<dbReference type="AlphaFoldDB" id="A0A3M7SEZ1"/>
<dbReference type="Proteomes" id="UP000276133">
    <property type="component" value="Unassembled WGS sequence"/>
</dbReference>
<keyword evidence="2" id="KW-1185">Reference proteome</keyword>
<organism evidence="1 2">
    <name type="scientific">Brachionus plicatilis</name>
    <name type="common">Marine rotifer</name>
    <name type="synonym">Brachionus muelleri</name>
    <dbReference type="NCBI Taxonomy" id="10195"/>
    <lineage>
        <taxon>Eukaryota</taxon>
        <taxon>Metazoa</taxon>
        <taxon>Spiralia</taxon>
        <taxon>Gnathifera</taxon>
        <taxon>Rotifera</taxon>
        <taxon>Eurotatoria</taxon>
        <taxon>Monogononta</taxon>
        <taxon>Pseudotrocha</taxon>
        <taxon>Ploima</taxon>
        <taxon>Brachionidae</taxon>
        <taxon>Brachionus</taxon>
    </lineage>
</organism>
<accession>A0A3M7SEZ1</accession>
<dbReference type="EMBL" id="REGN01001490">
    <property type="protein sequence ID" value="RNA34373.1"/>
    <property type="molecule type" value="Genomic_DNA"/>
</dbReference>
<comment type="caution">
    <text evidence="1">The sequence shown here is derived from an EMBL/GenBank/DDBJ whole genome shotgun (WGS) entry which is preliminary data.</text>
</comment>
<evidence type="ECO:0000313" key="1">
    <source>
        <dbReference type="EMBL" id="RNA34373.1"/>
    </source>
</evidence>
<protein>
    <submittedName>
        <fullName evidence="1">Uncharacterized protein</fullName>
    </submittedName>
</protein>
<gene>
    <name evidence="1" type="ORF">BpHYR1_003234</name>
</gene>
<sequence>MAQINALNYSKTSATFKMLSDISKYKIKQIIFSQLLPEVLGLDFNFNDLDLKYAAKKTSWNCNPSVKITNEISNSFN</sequence>
<evidence type="ECO:0000313" key="2">
    <source>
        <dbReference type="Proteomes" id="UP000276133"/>
    </source>
</evidence>
<name>A0A3M7SEZ1_BRAPC</name>
<reference evidence="1 2" key="1">
    <citation type="journal article" date="2018" name="Sci. Rep.">
        <title>Genomic signatures of local adaptation to the degree of environmental predictability in rotifers.</title>
        <authorList>
            <person name="Franch-Gras L."/>
            <person name="Hahn C."/>
            <person name="Garcia-Roger E.M."/>
            <person name="Carmona M.J."/>
            <person name="Serra M."/>
            <person name="Gomez A."/>
        </authorList>
    </citation>
    <scope>NUCLEOTIDE SEQUENCE [LARGE SCALE GENOMIC DNA]</scope>
    <source>
        <strain evidence="1">HYR1</strain>
    </source>
</reference>
<proteinExistence type="predicted"/>